<evidence type="ECO:0000256" key="1">
    <source>
        <dbReference type="ARBA" id="ARBA00023015"/>
    </source>
</evidence>
<keyword evidence="10" id="KW-1185">Reference proteome</keyword>
<evidence type="ECO:0000259" key="6">
    <source>
        <dbReference type="PROSITE" id="PS50090"/>
    </source>
</evidence>
<evidence type="ECO:0000256" key="5">
    <source>
        <dbReference type="SAM" id="MobiDB-lite"/>
    </source>
</evidence>
<keyword evidence="1" id="KW-0805">Transcription regulation</keyword>
<feature type="region of interest" description="Disordered" evidence="5">
    <location>
        <begin position="129"/>
        <end position="163"/>
    </location>
</feature>
<keyword evidence="2" id="KW-0238">DNA-binding</keyword>
<dbReference type="OrthoDB" id="167396at2759"/>
<feature type="domain" description="HTH myb-type" evidence="8">
    <location>
        <begin position="161"/>
        <end position="212"/>
    </location>
</feature>
<evidence type="ECO:0000259" key="7">
    <source>
        <dbReference type="PROSITE" id="PS51293"/>
    </source>
</evidence>
<organism evidence="9 10">
    <name type="scientific">Albugo candida</name>
    <dbReference type="NCBI Taxonomy" id="65357"/>
    <lineage>
        <taxon>Eukaryota</taxon>
        <taxon>Sar</taxon>
        <taxon>Stramenopiles</taxon>
        <taxon>Oomycota</taxon>
        <taxon>Peronosporomycetes</taxon>
        <taxon>Albuginales</taxon>
        <taxon>Albuginaceae</taxon>
        <taxon>Albugo</taxon>
    </lineage>
</organism>
<dbReference type="InterPro" id="IPR006447">
    <property type="entry name" value="Myb_dom_plants"/>
</dbReference>
<dbReference type="InParanoid" id="A0A024G907"/>
<dbReference type="PROSITE" id="PS50090">
    <property type="entry name" value="MYB_LIKE"/>
    <property type="match status" value="1"/>
</dbReference>
<dbReference type="InterPro" id="IPR017884">
    <property type="entry name" value="SANT_dom"/>
</dbReference>
<comment type="caution">
    <text evidence="9">The sequence shown here is derived from an EMBL/GenBank/DDBJ whole genome shotgun (WGS) entry which is preliminary data.</text>
</comment>
<dbReference type="CDD" id="cd00167">
    <property type="entry name" value="SANT"/>
    <property type="match status" value="1"/>
</dbReference>
<dbReference type="Pfam" id="PF00249">
    <property type="entry name" value="Myb_DNA-binding"/>
    <property type="match status" value="1"/>
</dbReference>
<evidence type="ECO:0000313" key="10">
    <source>
        <dbReference type="Proteomes" id="UP000053237"/>
    </source>
</evidence>
<dbReference type="SUPFAM" id="SSF46689">
    <property type="entry name" value="Homeodomain-like"/>
    <property type="match status" value="1"/>
</dbReference>
<dbReference type="InterPro" id="IPR001005">
    <property type="entry name" value="SANT/Myb"/>
</dbReference>
<dbReference type="InterPro" id="IPR009057">
    <property type="entry name" value="Homeodomain-like_sf"/>
</dbReference>
<evidence type="ECO:0000313" key="9">
    <source>
        <dbReference type="EMBL" id="CCI43020.1"/>
    </source>
</evidence>
<feature type="domain" description="SANT" evidence="7">
    <location>
        <begin position="164"/>
        <end position="215"/>
    </location>
</feature>
<dbReference type="SMART" id="SM00717">
    <property type="entry name" value="SANT"/>
    <property type="match status" value="1"/>
</dbReference>
<dbReference type="Gene3D" id="1.10.10.60">
    <property type="entry name" value="Homeodomain-like"/>
    <property type="match status" value="1"/>
</dbReference>
<dbReference type="PROSITE" id="PS51293">
    <property type="entry name" value="SANT"/>
    <property type="match status" value="1"/>
</dbReference>
<evidence type="ECO:0000256" key="2">
    <source>
        <dbReference type="ARBA" id="ARBA00023125"/>
    </source>
</evidence>
<dbReference type="Proteomes" id="UP000053237">
    <property type="component" value="Unassembled WGS sequence"/>
</dbReference>
<dbReference type="STRING" id="65357.A0A024G907"/>
<evidence type="ECO:0000256" key="3">
    <source>
        <dbReference type="ARBA" id="ARBA00023163"/>
    </source>
</evidence>
<dbReference type="PROSITE" id="PS51294">
    <property type="entry name" value="HTH_MYB"/>
    <property type="match status" value="1"/>
</dbReference>
<protein>
    <submittedName>
        <fullName evidence="9">Uncharacterized protein</fullName>
    </submittedName>
</protein>
<dbReference type="GO" id="GO:0003677">
    <property type="term" value="F:DNA binding"/>
    <property type="evidence" value="ECO:0007669"/>
    <property type="project" value="UniProtKB-KW"/>
</dbReference>
<accession>A0A024G907</accession>
<reference evidence="9 10" key="1">
    <citation type="submission" date="2012-05" db="EMBL/GenBank/DDBJ databases">
        <title>Recombination and specialization in a pathogen metapopulation.</title>
        <authorList>
            <person name="Gardiner A."/>
            <person name="Kemen E."/>
            <person name="Schultz-Larsen T."/>
            <person name="MacLean D."/>
            <person name="Van Oosterhout C."/>
            <person name="Jones J.D.G."/>
        </authorList>
    </citation>
    <scope>NUCLEOTIDE SEQUENCE [LARGE SCALE GENOMIC DNA]</scope>
    <source>
        <strain evidence="9 10">Ac Nc2</strain>
    </source>
</reference>
<dbReference type="EMBL" id="CAIX01000042">
    <property type="protein sequence ID" value="CCI43020.1"/>
    <property type="molecule type" value="Genomic_DNA"/>
</dbReference>
<keyword evidence="4" id="KW-0539">Nucleus</keyword>
<dbReference type="PANTHER" id="PTHR12802">
    <property type="entry name" value="SWI/SNF COMPLEX-RELATED"/>
    <property type="match status" value="1"/>
</dbReference>
<dbReference type="NCBIfam" id="TIGR01557">
    <property type="entry name" value="myb_SHAQKYF"/>
    <property type="match status" value="1"/>
</dbReference>
<evidence type="ECO:0000259" key="8">
    <source>
        <dbReference type="PROSITE" id="PS51294"/>
    </source>
</evidence>
<dbReference type="AlphaFoldDB" id="A0A024G907"/>
<name>A0A024G907_9STRA</name>
<sequence>MTNTQIRVAQPSVNRLLRRKNVVDLVLLPVHSNENQSTDLEANPMTPSITTEFDDGFCDSLRNGRPALSTSVSPRDPSLKTSILNENSATIKTSLTRPNFAKDCISAPVQSYGTPSQQVVVGSACDQPSIQPIHEVSPPEGSNDSQEQSDSESDGGPIKANTGRWTEAEHKLFLKGLETFPYRAWKKIATLIKTRTVVQIRTHAQKYYQKLEKEEAKMKEREQQLVHKVDGLVDTSSSNPLAPSLDSVFSSTHKRKCNVRKRKFTRDDADYLQLSKKLLRDSSLDERTRLEPHHLDDTNHACIQAVPVNDSRNHILEPDDRSSSLILDFAEEKNITEFPLQAEGAVDHALAAMDNDELLLSDDENLDWFSSTSPEHDPVRFPDTCTLEPSTSSTLDLSQCHSPLYPDCLDAQVDGSIRIDDLNGIGDDDDFVLDPEKFLSSYLK</sequence>
<dbReference type="PANTHER" id="PTHR12802:SF155">
    <property type="entry name" value="DEUBIQUITINASE MYSM1"/>
    <property type="match status" value="1"/>
</dbReference>
<gene>
    <name evidence="9" type="ORF">BN9_038040</name>
</gene>
<dbReference type="InterPro" id="IPR017930">
    <property type="entry name" value="Myb_dom"/>
</dbReference>
<evidence type="ECO:0000256" key="4">
    <source>
        <dbReference type="ARBA" id="ARBA00023242"/>
    </source>
</evidence>
<feature type="domain" description="Myb-like" evidence="6">
    <location>
        <begin position="157"/>
        <end position="208"/>
    </location>
</feature>
<proteinExistence type="predicted"/>
<keyword evidence="3" id="KW-0804">Transcription</keyword>